<dbReference type="KEGG" id="pbt:ING2E5B_1170"/>
<keyword evidence="3 4" id="KW-0269">Exonuclease</keyword>
<sequence>MRILHTADWHLGKRLEDFSRLDEQFVVMNEICEIADREHVDIILVSGDLFDTFNPPTEAVELFYKTLKRLSNGGRRPVLAIAGNHDSPDRIEAPDPLARECGIIFVGYPNSVVPVFHLETGVKISCVDKGFIELMLAEIDFPVRILVTPYANEYRLKQFLNAEDIDSELRRVLEDHWKNIADRYCDNSGVNILVSHLFMIKKGGPTPEEPEDEKPILHVGGAQAIFTQNIPEQIQYTALGHLHRMHKVDDSVSPVYYSGSPISYSFSEANQKKFVLIADILPGEKAEIREIELSTVRPLLRKRVNGIDEAIEWLSENQNALVELTLVTDTFITPLDRRKLNSVHQGIVAIIPEVISEDLKVENRHKQIDLNRSMEELFCDYFTHEKGQAPSEDIMSIFREILAEEEEE</sequence>
<dbReference type="InterPro" id="IPR004843">
    <property type="entry name" value="Calcineurin-like_PHP"/>
</dbReference>
<comment type="subunit">
    <text evidence="4">Heterodimer of SbcC and SbcD.</text>
</comment>
<dbReference type="CDD" id="cd00840">
    <property type="entry name" value="MPP_Mre11_N"/>
    <property type="match status" value="1"/>
</dbReference>
<dbReference type="PANTHER" id="PTHR30337:SF0">
    <property type="entry name" value="NUCLEASE SBCCD SUBUNIT D"/>
    <property type="match status" value="1"/>
</dbReference>
<keyword evidence="4" id="KW-0233">DNA recombination</keyword>
<dbReference type="SUPFAM" id="SSF56300">
    <property type="entry name" value="Metallo-dependent phosphatases"/>
    <property type="match status" value="1"/>
</dbReference>
<proteinExistence type="inferred from homology"/>
<name>A0A098C1V6_9BACT</name>
<dbReference type="PANTHER" id="PTHR30337">
    <property type="entry name" value="COMPONENT OF ATP-DEPENDENT DSDNA EXONUCLEASE"/>
    <property type="match status" value="1"/>
</dbReference>
<comment type="similarity">
    <text evidence="4">Belongs to the SbcD family.</text>
</comment>
<keyword evidence="2 4" id="KW-0378">Hydrolase</keyword>
<dbReference type="GO" id="GO:0004519">
    <property type="term" value="F:endonuclease activity"/>
    <property type="evidence" value="ECO:0007669"/>
    <property type="project" value="UniProtKB-KW"/>
</dbReference>
<dbReference type="OrthoDB" id="9773856at2"/>
<evidence type="ECO:0000259" key="5">
    <source>
        <dbReference type="Pfam" id="PF00149"/>
    </source>
</evidence>
<dbReference type="Pfam" id="PF00149">
    <property type="entry name" value="Metallophos"/>
    <property type="match status" value="1"/>
</dbReference>
<keyword evidence="4" id="KW-0235">DNA replication</keyword>
<dbReference type="EMBL" id="LN515532">
    <property type="protein sequence ID" value="CEA15922.1"/>
    <property type="molecule type" value="Genomic_DNA"/>
</dbReference>
<dbReference type="InterPro" id="IPR050535">
    <property type="entry name" value="DNA_Repair-Maintenance_Comp"/>
</dbReference>
<reference evidence="6 7" key="1">
    <citation type="submission" date="2014-08" db="EMBL/GenBank/DDBJ databases">
        <authorList>
            <person name="Wibberg D."/>
        </authorList>
    </citation>
    <scope>NUCLEOTIDE SEQUENCE [LARGE SCALE GENOMIC DNA]</scope>
    <source>
        <strain evidence="7">ING2-E5B</strain>
    </source>
</reference>
<dbReference type="InterPro" id="IPR041796">
    <property type="entry name" value="Mre11_N"/>
</dbReference>
<keyword evidence="7" id="KW-1185">Reference proteome</keyword>
<evidence type="ECO:0000256" key="2">
    <source>
        <dbReference type="ARBA" id="ARBA00022801"/>
    </source>
</evidence>
<dbReference type="GO" id="GO:0006260">
    <property type="term" value="P:DNA replication"/>
    <property type="evidence" value="ECO:0007669"/>
    <property type="project" value="UniProtKB-KW"/>
</dbReference>
<evidence type="ECO:0000313" key="6">
    <source>
        <dbReference type="EMBL" id="CEA15922.1"/>
    </source>
</evidence>
<dbReference type="AlphaFoldDB" id="A0A098C1V6"/>
<evidence type="ECO:0000313" key="7">
    <source>
        <dbReference type="Proteomes" id="UP000032417"/>
    </source>
</evidence>
<evidence type="ECO:0000256" key="4">
    <source>
        <dbReference type="RuleBase" id="RU363069"/>
    </source>
</evidence>
<dbReference type="Proteomes" id="UP000032417">
    <property type="component" value="Chromosome 1"/>
</dbReference>
<dbReference type="HOGENOM" id="CLU_038045_3_0_10"/>
<dbReference type="GO" id="GO:0006310">
    <property type="term" value="P:DNA recombination"/>
    <property type="evidence" value="ECO:0007669"/>
    <property type="project" value="UniProtKB-KW"/>
</dbReference>
<dbReference type="PATRIC" id="fig|1562970.3.peg.1158"/>
<dbReference type="InterPro" id="IPR029052">
    <property type="entry name" value="Metallo-depent_PP-like"/>
</dbReference>
<protein>
    <recommendedName>
        <fullName evidence="4">Nuclease SbcCD subunit D</fullName>
    </recommendedName>
</protein>
<gene>
    <name evidence="4" type="primary">sbcD</name>
    <name evidence="6" type="ORF">ING2E5B_1170</name>
</gene>
<keyword evidence="4" id="KW-0255">Endonuclease</keyword>
<dbReference type="GO" id="GO:0008408">
    <property type="term" value="F:3'-5' exonuclease activity"/>
    <property type="evidence" value="ECO:0007669"/>
    <property type="project" value="InterPro"/>
</dbReference>
<dbReference type="NCBIfam" id="TIGR00619">
    <property type="entry name" value="sbcd"/>
    <property type="match status" value="1"/>
</dbReference>
<dbReference type="Gene3D" id="3.60.21.10">
    <property type="match status" value="1"/>
</dbReference>
<feature type="domain" description="Calcineurin-like phosphoesterase" evidence="5">
    <location>
        <begin position="1"/>
        <end position="200"/>
    </location>
</feature>
<comment type="function">
    <text evidence="4">SbcCD cleaves DNA hairpin structures. These structures can inhibit DNA replication and are intermediates in certain DNA recombination reactions. The complex acts as a 3'-&gt;5' double strand exonuclease that can open hairpins. It also has a 5' single-strand endonuclease activity.</text>
</comment>
<evidence type="ECO:0000256" key="3">
    <source>
        <dbReference type="ARBA" id="ARBA00022839"/>
    </source>
</evidence>
<keyword evidence="1 4" id="KW-0540">Nuclease</keyword>
<evidence type="ECO:0000256" key="1">
    <source>
        <dbReference type="ARBA" id="ARBA00022722"/>
    </source>
</evidence>
<accession>A0A098C1V6</accession>
<dbReference type="InterPro" id="IPR004593">
    <property type="entry name" value="SbcD"/>
</dbReference>
<organism evidence="6 7">
    <name type="scientific">Fermentimonas caenicola</name>
    <dbReference type="NCBI Taxonomy" id="1562970"/>
    <lineage>
        <taxon>Bacteria</taxon>
        <taxon>Pseudomonadati</taxon>
        <taxon>Bacteroidota</taxon>
        <taxon>Bacteroidia</taxon>
        <taxon>Bacteroidales</taxon>
        <taxon>Dysgonomonadaceae</taxon>
        <taxon>Fermentimonas</taxon>
    </lineage>
</organism>
<dbReference type="STRING" id="1562970.ING2E5B_1170"/>